<dbReference type="InterPro" id="IPR046373">
    <property type="entry name" value="Acyl-CoA_Oxase/DH_mid-dom_sf"/>
</dbReference>
<dbReference type="InterPro" id="IPR006091">
    <property type="entry name" value="Acyl-CoA_Oxase/DH_mid-dom"/>
</dbReference>
<comment type="similarity">
    <text evidence="2 6">Belongs to the acyl-CoA dehydrogenase family.</text>
</comment>
<feature type="domain" description="Acyl-CoA oxidase/dehydrogenase middle" evidence="8">
    <location>
        <begin position="130"/>
        <end position="203"/>
    </location>
</feature>
<evidence type="ECO:0000259" key="7">
    <source>
        <dbReference type="Pfam" id="PF00441"/>
    </source>
</evidence>
<dbReference type="RefSeq" id="WP_379539793.1">
    <property type="nucleotide sequence ID" value="NZ_JBHSDR010000008.1"/>
</dbReference>
<reference evidence="11" key="1">
    <citation type="journal article" date="2019" name="Int. J. Syst. Evol. Microbiol.">
        <title>The Global Catalogue of Microorganisms (GCM) 10K type strain sequencing project: providing services to taxonomists for standard genome sequencing and annotation.</title>
        <authorList>
            <consortium name="The Broad Institute Genomics Platform"/>
            <consortium name="The Broad Institute Genome Sequencing Center for Infectious Disease"/>
            <person name="Wu L."/>
            <person name="Ma J."/>
        </authorList>
    </citation>
    <scope>NUCLEOTIDE SEQUENCE [LARGE SCALE GENOMIC DNA]</scope>
    <source>
        <strain evidence="11">CGMCC 1.12989</strain>
    </source>
</reference>
<dbReference type="InterPro" id="IPR037069">
    <property type="entry name" value="AcylCoA_DH/ox_N_sf"/>
</dbReference>
<comment type="caution">
    <text evidence="10">The sequence shown here is derived from an EMBL/GenBank/DDBJ whole genome shotgun (WGS) entry which is preliminary data.</text>
</comment>
<dbReference type="CDD" id="cd00567">
    <property type="entry name" value="ACAD"/>
    <property type="match status" value="1"/>
</dbReference>
<organism evidence="10 11">
    <name type="scientific">Novosphingobium tardum</name>
    <dbReference type="NCBI Taxonomy" id="1538021"/>
    <lineage>
        <taxon>Bacteria</taxon>
        <taxon>Pseudomonadati</taxon>
        <taxon>Pseudomonadota</taxon>
        <taxon>Alphaproteobacteria</taxon>
        <taxon>Sphingomonadales</taxon>
        <taxon>Sphingomonadaceae</taxon>
        <taxon>Novosphingobium</taxon>
    </lineage>
</organism>
<dbReference type="EMBL" id="JBHSDR010000008">
    <property type="protein sequence ID" value="MFC4296264.1"/>
    <property type="molecule type" value="Genomic_DNA"/>
</dbReference>
<gene>
    <name evidence="10" type="ORF">ACFO0A_14500</name>
</gene>
<dbReference type="InterPro" id="IPR036250">
    <property type="entry name" value="AcylCo_DH-like_C"/>
</dbReference>
<evidence type="ECO:0000313" key="10">
    <source>
        <dbReference type="EMBL" id="MFC4296264.1"/>
    </source>
</evidence>
<evidence type="ECO:0000313" key="11">
    <source>
        <dbReference type="Proteomes" id="UP001595828"/>
    </source>
</evidence>
<evidence type="ECO:0000256" key="1">
    <source>
        <dbReference type="ARBA" id="ARBA00001974"/>
    </source>
</evidence>
<dbReference type="Gene3D" id="1.10.540.10">
    <property type="entry name" value="Acyl-CoA dehydrogenase/oxidase, N-terminal domain"/>
    <property type="match status" value="1"/>
</dbReference>
<evidence type="ECO:0000256" key="4">
    <source>
        <dbReference type="ARBA" id="ARBA00022827"/>
    </source>
</evidence>
<dbReference type="Proteomes" id="UP001595828">
    <property type="component" value="Unassembled WGS sequence"/>
</dbReference>
<evidence type="ECO:0000256" key="2">
    <source>
        <dbReference type="ARBA" id="ARBA00009347"/>
    </source>
</evidence>
<evidence type="ECO:0000256" key="6">
    <source>
        <dbReference type="RuleBase" id="RU362125"/>
    </source>
</evidence>
<dbReference type="Gene3D" id="1.20.140.10">
    <property type="entry name" value="Butyryl-CoA Dehydrogenase, subunit A, domain 3"/>
    <property type="match status" value="1"/>
</dbReference>
<proteinExistence type="inferred from homology"/>
<dbReference type="InterPro" id="IPR009075">
    <property type="entry name" value="AcylCo_DH/oxidase_C"/>
</dbReference>
<evidence type="ECO:0000259" key="8">
    <source>
        <dbReference type="Pfam" id="PF02770"/>
    </source>
</evidence>
<accession>A0ABV8RU31</accession>
<dbReference type="Pfam" id="PF02770">
    <property type="entry name" value="Acyl-CoA_dh_M"/>
    <property type="match status" value="1"/>
</dbReference>
<dbReference type="InterPro" id="IPR013786">
    <property type="entry name" value="AcylCoA_DH/ox_N"/>
</dbReference>
<dbReference type="SUPFAM" id="SSF56645">
    <property type="entry name" value="Acyl-CoA dehydrogenase NM domain-like"/>
    <property type="match status" value="1"/>
</dbReference>
<dbReference type="Pfam" id="PF00441">
    <property type="entry name" value="Acyl-CoA_dh_1"/>
    <property type="match status" value="1"/>
</dbReference>
<comment type="cofactor">
    <cofactor evidence="1 6">
        <name>FAD</name>
        <dbReference type="ChEBI" id="CHEBI:57692"/>
    </cofactor>
</comment>
<sequence length="365" mass="38587">MNFELSDEQMLLRDSVAGYLARNYGFDARREAAADRGWRPEAWRAFAEELGLFGAALPEDAGGFGGGPTETMIIAEEFGRSLVLEPYIESVVLGAALIGSDDGELISRIIDGSAIVAPALYEGVARFSLGRIACKAKASGDGHVLEGTKIVVGGGPLATHFVVSASAGDDDLGIFVVQADAPGIERRDYATIDGRPASDVTFSGAPASRLGASGNALPRIEAAVDCATAALCAEAIGVMDVLLKSTVEYARQREQFGVPIATFQVLQHRMVDMLTQIERSRSLSIMASLSLDLPADERGRAVSAAKAYIGQALQFVGEAAIQIHGGIGTTEELAVSHYFKRATVMQSQFGTSAFHLERMALLDEG</sequence>
<dbReference type="Gene3D" id="2.40.110.10">
    <property type="entry name" value="Butyryl-CoA Dehydrogenase, subunit A, domain 2"/>
    <property type="match status" value="1"/>
</dbReference>
<keyword evidence="5 6" id="KW-0560">Oxidoreductase</keyword>
<keyword evidence="4 6" id="KW-0274">FAD</keyword>
<feature type="domain" description="Acyl-CoA dehydrogenase/oxidase N-terminal" evidence="9">
    <location>
        <begin position="6"/>
        <end position="81"/>
    </location>
</feature>
<dbReference type="SUPFAM" id="SSF47203">
    <property type="entry name" value="Acyl-CoA dehydrogenase C-terminal domain-like"/>
    <property type="match status" value="1"/>
</dbReference>
<protein>
    <submittedName>
        <fullName evidence="10">Acyl-CoA dehydrogenase family protein</fullName>
    </submittedName>
</protein>
<name>A0ABV8RU31_9SPHN</name>
<evidence type="ECO:0000256" key="5">
    <source>
        <dbReference type="ARBA" id="ARBA00023002"/>
    </source>
</evidence>
<keyword evidence="11" id="KW-1185">Reference proteome</keyword>
<evidence type="ECO:0000259" key="9">
    <source>
        <dbReference type="Pfam" id="PF02771"/>
    </source>
</evidence>
<evidence type="ECO:0000256" key="3">
    <source>
        <dbReference type="ARBA" id="ARBA00022630"/>
    </source>
</evidence>
<dbReference type="Pfam" id="PF02771">
    <property type="entry name" value="Acyl-CoA_dh_N"/>
    <property type="match status" value="1"/>
</dbReference>
<dbReference type="InterPro" id="IPR009100">
    <property type="entry name" value="AcylCoA_DH/oxidase_NM_dom_sf"/>
</dbReference>
<keyword evidence="3 6" id="KW-0285">Flavoprotein</keyword>
<dbReference type="PANTHER" id="PTHR43884">
    <property type="entry name" value="ACYL-COA DEHYDROGENASE"/>
    <property type="match status" value="1"/>
</dbReference>
<dbReference type="PANTHER" id="PTHR43884:SF20">
    <property type="entry name" value="ACYL-COA DEHYDROGENASE FADE28"/>
    <property type="match status" value="1"/>
</dbReference>
<feature type="domain" description="Acyl-CoA dehydrogenase/oxidase C-terminal" evidence="7">
    <location>
        <begin position="229"/>
        <end position="360"/>
    </location>
</feature>